<reference evidence="1" key="2">
    <citation type="submission" date="2023-01" db="EMBL/GenBank/DDBJ databases">
        <authorList>
            <person name="Sun Q."/>
            <person name="Evtushenko L."/>
        </authorList>
    </citation>
    <scope>NUCLEOTIDE SEQUENCE</scope>
    <source>
        <strain evidence="1">VKM Ac-1321</strain>
    </source>
</reference>
<protein>
    <submittedName>
        <fullName evidence="1">Uncharacterized protein</fullName>
    </submittedName>
</protein>
<sequence length="212" mass="22883">MLVHGYRDYVTFVEELRERAELAGSPLTRLRDGQDRYGPVAAILFAQRSFISVRRRGNGAILVMVWDHRGELAAWGHAPAVDDVVNTLRAWQNDVPLPQLCRDVAGYLRAGDPAAEIETLWSVLSEDGEPSLSAIVTAASANPTLRALRPWVSHGTLHLLHATDAVEGVRRGLAFHPTSGDTFMVHVYDGPIGPVQDAGAAATTAAATAATW</sequence>
<dbReference type="Pfam" id="PF19692">
    <property type="entry name" value="DUF6193"/>
    <property type="match status" value="1"/>
</dbReference>
<proteinExistence type="predicted"/>
<gene>
    <name evidence="1" type="ORF">GCM10017581_104150</name>
</gene>
<dbReference type="EMBL" id="BSFP01000168">
    <property type="protein sequence ID" value="GLL08648.1"/>
    <property type="molecule type" value="Genomic_DNA"/>
</dbReference>
<reference evidence="1" key="1">
    <citation type="journal article" date="2014" name="Int. J. Syst. Evol. Microbiol.">
        <title>Complete genome sequence of Corynebacterium casei LMG S-19264T (=DSM 44701T), isolated from a smear-ripened cheese.</title>
        <authorList>
            <consortium name="US DOE Joint Genome Institute (JGI-PGF)"/>
            <person name="Walter F."/>
            <person name="Albersmeier A."/>
            <person name="Kalinowski J."/>
            <person name="Ruckert C."/>
        </authorList>
    </citation>
    <scope>NUCLEOTIDE SEQUENCE</scope>
    <source>
        <strain evidence="1">VKM Ac-1321</strain>
    </source>
</reference>
<accession>A0A9W6KVW5</accession>
<evidence type="ECO:0000313" key="2">
    <source>
        <dbReference type="Proteomes" id="UP001143480"/>
    </source>
</evidence>
<organism evidence="1 2">
    <name type="scientific">Dactylosporangium matsuzakiense</name>
    <dbReference type="NCBI Taxonomy" id="53360"/>
    <lineage>
        <taxon>Bacteria</taxon>
        <taxon>Bacillati</taxon>
        <taxon>Actinomycetota</taxon>
        <taxon>Actinomycetes</taxon>
        <taxon>Micromonosporales</taxon>
        <taxon>Micromonosporaceae</taxon>
        <taxon>Dactylosporangium</taxon>
    </lineage>
</organism>
<name>A0A9W6KVW5_9ACTN</name>
<dbReference type="Proteomes" id="UP001143480">
    <property type="component" value="Unassembled WGS sequence"/>
</dbReference>
<keyword evidence="2" id="KW-1185">Reference proteome</keyword>
<dbReference type="InterPro" id="IPR045682">
    <property type="entry name" value="DUF6193"/>
</dbReference>
<dbReference type="AlphaFoldDB" id="A0A9W6KVW5"/>
<comment type="caution">
    <text evidence="1">The sequence shown here is derived from an EMBL/GenBank/DDBJ whole genome shotgun (WGS) entry which is preliminary data.</text>
</comment>
<evidence type="ECO:0000313" key="1">
    <source>
        <dbReference type="EMBL" id="GLL08648.1"/>
    </source>
</evidence>